<dbReference type="PANTHER" id="PTHR30576:SF0">
    <property type="entry name" value="UNDECAPRENYL-PHOSPHATE N-ACETYLGALACTOSAMINYL 1-PHOSPHATE TRANSFERASE-RELATED"/>
    <property type="match status" value="1"/>
</dbReference>
<dbReference type="GO" id="GO:0000271">
    <property type="term" value="P:polysaccharide biosynthetic process"/>
    <property type="evidence" value="ECO:0007669"/>
    <property type="project" value="UniProtKB-KW"/>
</dbReference>
<reference evidence="6" key="1">
    <citation type="submission" date="2017-09" db="EMBL/GenBank/DDBJ databases">
        <authorList>
            <person name="Feng G."/>
            <person name="Zhu H."/>
        </authorList>
    </citation>
    <scope>NUCLEOTIDE SEQUENCE [LARGE SCALE GENOMIC DNA]</scope>
    <source>
        <strain evidence="6">1PNM-20</strain>
    </source>
</reference>
<feature type="domain" description="Bacterial sugar transferase" evidence="4">
    <location>
        <begin position="230"/>
        <end position="415"/>
    </location>
</feature>
<keyword evidence="3" id="KW-1133">Transmembrane helix</keyword>
<proteinExistence type="inferred from homology"/>
<feature type="transmembrane region" description="Helical" evidence="3">
    <location>
        <begin position="21"/>
        <end position="40"/>
    </location>
</feature>
<evidence type="ECO:0000259" key="4">
    <source>
        <dbReference type="Pfam" id="PF02397"/>
    </source>
</evidence>
<dbReference type="OrthoDB" id="9808602at2"/>
<protein>
    <submittedName>
        <fullName evidence="5">Polyprenyl glycosylphosphotransferase</fullName>
    </submittedName>
</protein>
<dbReference type="PANTHER" id="PTHR30576">
    <property type="entry name" value="COLANIC BIOSYNTHESIS UDP-GLUCOSE LIPID CARRIER TRANSFERASE"/>
    <property type="match status" value="1"/>
</dbReference>
<evidence type="ECO:0000313" key="6">
    <source>
        <dbReference type="Proteomes" id="UP000218151"/>
    </source>
</evidence>
<evidence type="ECO:0000256" key="3">
    <source>
        <dbReference type="SAM" id="Phobius"/>
    </source>
</evidence>
<dbReference type="EMBL" id="NSLI01000001">
    <property type="protein sequence ID" value="PAX09220.1"/>
    <property type="molecule type" value="Genomic_DNA"/>
</dbReference>
<sequence length="421" mass="47083">MVAVGIHRSPWQRLRTQMAGCLLFGALVPYLIRIATLGPLEAIGPVHETFLGAVVANLLGIWLLRNVSTYPGVEASGYVLPAMSLSYGAVLLVFLLARFDYSRLTLSLAFAGSLTWLFFTQGRAQREQRLRIGLLTFGSAKERPEVEGITWVPLSSPTADVSGLNAVAADLRVDLPEAWERRLAEYALDGMPVLHIKHLFESLSGRVELEHLSENNFGSLAPVSAWMTVKHLIDWVAALVAGFLLLPFLLAVAVAVKLSSPGPALFRQTRIGYRGRPFQVYKFRTMTVADDPTDARAAAMTRDADARVTKLGRFLRYTRIDELPQIINVLRGEMSWIGPRPEAEVLSRWYQAEIPFYLYRHIVRPGIAGWAQVVQGHVAEVEEVRSKLHYDFYYIKNYSPWIDLLIVAKTIRTMLTGHGAR</sequence>
<name>A0A2A2SJ89_9SPHN</name>
<accession>A0A2A2SJ89</accession>
<dbReference type="GO" id="GO:0016780">
    <property type="term" value="F:phosphotransferase activity, for other substituted phosphate groups"/>
    <property type="evidence" value="ECO:0007669"/>
    <property type="project" value="TreeGrafter"/>
</dbReference>
<comment type="similarity">
    <text evidence="1">Belongs to the bacterial sugar transferase family.</text>
</comment>
<keyword evidence="3" id="KW-0812">Transmembrane</keyword>
<feature type="transmembrane region" description="Helical" evidence="3">
    <location>
        <begin position="76"/>
        <end position="95"/>
    </location>
</feature>
<feature type="transmembrane region" description="Helical" evidence="3">
    <location>
        <begin position="235"/>
        <end position="256"/>
    </location>
</feature>
<keyword evidence="2" id="KW-0270">Exopolysaccharide synthesis</keyword>
<comment type="caution">
    <text evidence="5">The sequence shown here is derived from an EMBL/GenBank/DDBJ whole genome shotgun (WGS) entry which is preliminary data.</text>
</comment>
<evidence type="ECO:0000313" key="5">
    <source>
        <dbReference type="EMBL" id="PAX09220.1"/>
    </source>
</evidence>
<gene>
    <name evidence="5" type="ORF">CKY28_00145</name>
</gene>
<keyword evidence="3" id="KW-0472">Membrane</keyword>
<keyword evidence="5" id="KW-0808">Transferase</keyword>
<dbReference type="InterPro" id="IPR003362">
    <property type="entry name" value="Bact_transf"/>
</dbReference>
<organism evidence="5 6">
    <name type="scientific">Sphingomonas lenta</name>
    <dbReference type="NCBI Taxonomy" id="1141887"/>
    <lineage>
        <taxon>Bacteria</taxon>
        <taxon>Pseudomonadati</taxon>
        <taxon>Pseudomonadota</taxon>
        <taxon>Alphaproteobacteria</taxon>
        <taxon>Sphingomonadales</taxon>
        <taxon>Sphingomonadaceae</taxon>
        <taxon>Sphingomonas</taxon>
    </lineage>
</organism>
<evidence type="ECO:0000256" key="1">
    <source>
        <dbReference type="ARBA" id="ARBA00006464"/>
    </source>
</evidence>
<dbReference type="Proteomes" id="UP000218151">
    <property type="component" value="Unassembled WGS sequence"/>
</dbReference>
<feature type="transmembrane region" description="Helical" evidence="3">
    <location>
        <begin position="101"/>
        <end position="119"/>
    </location>
</feature>
<dbReference type="Pfam" id="PF02397">
    <property type="entry name" value="Bac_transf"/>
    <property type="match status" value="1"/>
</dbReference>
<dbReference type="AlphaFoldDB" id="A0A2A2SJ89"/>
<feature type="transmembrane region" description="Helical" evidence="3">
    <location>
        <begin position="46"/>
        <end position="64"/>
    </location>
</feature>
<keyword evidence="6" id="KW-1185">Reference proteome</keyword>
<evidence type="ECO:0000256" key="2">
    <source>
        <dbReference type="ARBA" id="ARBA00023169"/>
    </source>
</evidence>